<dbReference type="RefSeq" id="WP_160629503.1">
    <property type="nucleotide sequence ID" value="NZ_CP047593.1"/>
</dbReference>
<feature type="chain" id="PRO_5026994310" evidence="1">
    <location>
        <begin position="23"/>
        <end position="592"/>
    </location>
</feature>
<dbReference type="Proteomes" id="UP000464954">
    <property type="component" value="Chromosome"/>
</dbReference>
<feature type="signal peptide" evidence="1">
    <location>
        <begin position="1"/>
        <end position="22"/>
    </location>
</feature>
<dbReference type="AlphaFoldDB" id="A0A6P1MFD3"/>
<reference evidence="2 3" key="1">
    <citation type="submission" date="2020-01" db="EMBL/GenBank/DDBJ databases">
        <title>Ponticoccus aerotolerans gen. nov., sp. nov., an anaerobic bacterium and proposal of Ponticoccusceae fam. nov., Ponticoccusles ord. nov. and Ponticoccuse classis nov. in the phylum Kiritimatiellaeota.</title>
        <authorList>
            <person name="Zhou L.Y."/>
            <person name="Du Z.J."/>
        </authorList>
    </citation>
    <scope>NUCLEOTIDE SEQUENCE [LARGE SCALE GENOMIC DNA]</scope>
    <source>
        <strain evidence="2 3">S-5007</strain>
    </source>
</reference>
<evidence type="ECO:0000313" key="3">
    <source>
        <dbReference type="Proteomes" id="UP000464954"/>
    </source>
</evidence>
<gene>
    <name evidence="2" type="ORF">GT409_13035</name>
</gene>
<protein>
    <submittedName>
        <fullName evidence="2">Uncharacterized protein</fullName>
    </submittedName>
</protein>
<keyword evidence="3" id="KW-1185">Reference proteome</keyword>
<evidence type="ECO:0000313" key="2">
    <source>
        <dbReference type="EMBL" id="QHI70326.1"/>
    </source>
</evidence>
<keyword evidence="1" id="KW-0732">Signal</keyword>
<organism evidence="2 3">
    <name type="scientific">Tichowtungia aerotolerans</name>
    <dbReference type="NCBI Taxonomy" id="2697043"/>
    <lineage>
        <taxon>Bacteria</taxon>
        <taxon>Pseudomonadati</taxon>
        <taxon>Kiritimatiellota</taxon>
        <taxon>Tichowtungiia</taxon>
        <taxon>Tichowtungiales</taxon>
        <taxon>Tichowtungiaceae</taxon>
        <taxon>Tichowtungia</taxon>
    </lineage>
</organism>
<accession>A0A6P1MFD3</accession>
<dbReference type="KEGG" id="taer:GT409_13035"/>
<name>A0A6P1MFD3_9BACT</name>
<sequence length="592" mass="62394">MKNKLQICLLLMVTALVVNLQADYVTGTSGGYLTDSNNWSKGVFDNTENPAAGTSTGASSDLLAGDRTMIMVSDFATFDEFSLGSDNNTSGGHIDMTGGTLSATNLTINVNNTSIANACSITQSGGSVIVANALNIGKMGAATYTISGGSLTVGGNVAFNSALDGNEHTLVIDGQGASSITVGGGFFAGGGSASGCQNLKFNLGETGITPVAVSGAFYADEQTEIILDGADYTGGVQTITLATYANNEDGAGVVETFLNFNDYIPSLVFTNGALLVNLVENPIPELLLDGSFEGLSVEDKEPNSATSPWFTNGEGANASIIPTTDSASVNAGLQAVYFNYYFDSGAIVQNVDKTLESYETYEFSVWNLLAEPSSNSSHTNESSFNLSVWTSDTLGGTYIYRKGLFGNLAATTNEYQQFTFSFSTADIVTEGASVGDYIQVRIAKANENSTYRLFFDDASLKMVGIVLPDPGYPTWADSYGVGGELWDADADGWNNLTEYALGGNPTNGFIDGNIPVFESVDGAMLYVYAQRTDDTNLTYYLETDSDLVVAPGWTNAGYTVVATNVTGGTFDFVTNSVPIIDPVKFIRLVIEK</sequence>
<dbReference type="EMBL" id="CP047593">
    <property type="protein sequence ID" value="QHI70326.1"/>
    <property type="molecule type" value="Genomic_DNA"/>
</dbReference>
<proteinExistence type="predicted"/>
<evidence type="ECO:0000256" key="1">
    <source>
        <dbReference type="SAM" id="SignalP"/>
    </source>
</evidence>